<dbReference type="EMBL" id="FOJG01000002">
    <property type="protein sequence ID" value="SEW52991.1"/>
    <property type="molecule type" value="Genomic_DNA"/>
</dbReference>
<proteinExistence type="predicted"/>
<dbReference type="InterPro" id="IPR006584">
    <property type="entry name" value="Cellulose-bd_IV"/>
</dbReference>
<sequence length="540" mass="59933">MRKNIFRCGAVTGLVILFLYAGCKKDSGYYDHENVIHEFKGNTYEFLKSQTGVYDSFLLVIDRAGLTDSLKKGNYTVFAPTNASFSEAISNMNNLRKAQGRPLLYLSTAAANEMDSMVTRYIIPGIIPSDSMSKQDGIDMRGVRYNYRMHGRYVSTRSEGYTEGGPGIIEFSNTKNVIYTRQWSTSTTVTVDIKTTNGLVNVMDRNHIFGFDEFIGRINPTLPVPFNGYPLPIPGTISFDQFDKGGESVAYHDEDVRNNGGKYRPGEGVDIEDAGGGENGYDIGWTASGEWLAFTVFVNEPGPYHLYLKAASGKGAGEDAGTLHLEMDGDMVTNGIKIKGTGGNQNWYYNEIITRPLPAGKHLLKVQYDLANYNLRYMRFVPINNGPWPVPGTIPVEAFDPGGEGVGYHDADADNQPKKFRLNEGVDIGMAKEGGGYEVGWTNDGEWLNYTIDVKKAGDYFFSARLASPNEPNGGQRFHFEIDGQDVSGSMTCPNTGDWSNYRDITTPRTVHLEKGIHTMRFFLENGGYNIRSYKISEVN</sequence>
<feature type="domain" description="FAS1" evidence="2">
    <location>
        <begin position="40"/>
        <end position="207"/>
    </location>
</feature>
<dbReference type="PROSITE" id="PS51175">
    <property type="entry name" value="CBM6"/>
    <property type="match status" value="2"/>
</dbReference>
<dbReference type="InterPro" id="IPR036378">
    <property type="entry name" value="FAS1_dom_sf"/>
</dbReference>
<dbReference type="Pfam" id="PF02469">
    <property type="entry name" value="Fasciclin"/>
    <property type="match status" value="1"/>
</dbReference>
<dbReference type="AlphaFoldDB" id="A0A1I0S9U3"/>
<dbReference type="OrthoDB" id="654858at2"/>
<evidence type="ECO:0000313" key="5">
    <source>
        <dbReference type="Proteomes" id="UP000199310"/>
    </source>
</evidence>
<evidence type="ECO:0000313" key="4">
    <source>
        <dbReference type="EMBL" id="SEW52991.1"/>
    </source>
</evidence>
<dbReference type="InterPro" id="IPR008979">
    <property type="entry name" value="Galactose-bd-like_sf"/>
</dbReference>
<keyword evidence="1" id="KW-0732">Signal</keyword>
<dbReference type="STRING" id="29529.SAMN04488122_5281"/>
<dbReference type="CDD" id="cd04080">
    <property type="entry name" value="CBM6_cellulase-like"/>
    <property type="match status" value="2"/>
</dbReference>
<evidence type="ECO:0000259" key="3">
    <source>
        <dbReference type="PROSITE" id="PS51175"/>
    </source>
</evidence>
<name>A0A1I0S9U3_9BACT</name>
<reference evidence="5" key="1">
    <citation type="submission" date="2016-10" db="EMBL/GenBank/DDBJ databases">
        <authorList>
            <person name="Varghese N."/>
            <person name="Submissions S."/>
        </authorList>
    </citation>
    <scope>NUCLEOTIDE SEQUENCE [LARGE SCALE GENOMIC DNA]</scope>
    <source>
        <strain evidence="5">DSM 3695</strain>
    </source>
</reference>
<dbReference type="PROSITE" id="PS50213">
    <property type="entry name" value="FAS1"/>
    <property type="match status" value="1"/>
</dbReference>
<dbReference type="SMART" id="SM00606">
    <property type="entry name" value="CBD_IV"/>
    <property type="match status" value="2"/>
</dbReference>
<protein>
    <submittedName>
        <fullName evidence="4">Fasciclin domain-containing protein</fullName>
    </submittedName>
</protein>
<dbReference type="SUPFAM" id="SSF49785">
    <property type="entry name" value="Galactose-binding domain-like"/>
    <property type="match status" value="2"/>
</dbReference>
<dbReference type="InterPro" id="IPR005084">
    <property type="entry name" value="CBM6"/>
</dbReference>
<feature type="domain" description="CBM6" evidence="3">
    <location>
        <begin position="249"/>
        <end position="381"/>
    </location>
</feature>
<gene>
    <name evidence="4" type="ORF">SAMN04488122_5281</name>
</gene>
<dbReference type="Gene3D" id="2.60.120.260">
    <property type="entry name" value="Galactose-binding domain-like"/>
    <property type="match status" value="2"/>
</dbReference>
<evidence type="ECO:0000256" key="1">
    <source>
        <dbReference type="ARBA" id="ARBA00022729"/>
    </source>
</evidence>
<evidence type="ECO:0000259" key="2">
    <source>
        <dbReference type="PROSITE" id="PS50213"/>
    </source>
</evidence>
<accession>A0A1I0S9U3</accession>
<dbReference type="RefSeq" id="WP_089900057.1">
    <property type="nucleotide sequence ID" value="NZ_FOJG01000002.1"/>
</dbReference>
<dbReference type="InterPro" id="IPR000782">
    <property type="entry name" value="FAS1_domain"/>
</dbReference>
<dbReference type="Pfam" id="PF03422">
    <property type="entry name" value="CBM_6"/>
    <property type="match status" value="2"/>
</dbReference>
<dbReference type="SUPFAM" id="SSF82153">
    <property type="entry name" value="FAS1 domain"/>
    <property type="match status" value="1"/>
</dbReference>
<dbReference type="Proteomes" id="UP000199310">
    <property type="component" value="Unassembled WGS sequence"/>
</dbReference>
<dbReference type="Gene3D" id="2.30.180.10">
    <property type="entry name" value="FAS1 domain"/>
    <property type="match status" value="1"/>
</dbReference>
<keyword evidence="5" id="KW-1185">Reference proteome</keyword>
<feature type="domain" description="CBM6" evidence="3">
    <location>
        <begin position="406"/>
        <end position="537"/>
    </location>
</feature>
<dbReference type="GO" id="GO:0030246">
    <property type="term" value="F:carbohydrate binding"/>
    <property type="evidence" value="ECO:0007669"/>
    <property type="project" value="InterPro"/>
</dbReference>
<organism evidence="4 5">
    <name type="scientific">Chitinophaga arvensicola</name>
    <dbReference type="NCBI Taxonomy" id="29529"/>
    <lineage>
        <taxon>Bacteria</taxon>
        <taxon>Pseudomonadati</taxon>
        <taxon>Bacteroidota</taxon>
        <taxon>Chitinophagia</taxon>
        <taxon>Chitinophagales</taxon>
        <taxon>Chitinophagaceae</taxon>
        <taxon>Chitinophaga</taxon>
    </lineage>
</organism>